<proteinExistence type="predicted"/>
<keyword evidence="3" id="KW-1185">Reference proteome</keyword>
<organism evidence="2 3">
    <name type="scientific">Raoultibacter timonensis</name>
    <dbReference type="NCBI Taxonomy" id="1907662"/>
    <lineage>
        <taxon>Bacteria</taxon>
        <taxon>Bacillati</taxon>
        <taxon>Actinomycetota</taxon>
        <taxon>Coriobacteriia</taxon>
        <taxon>Eggerthellales</taxon>
        <taxon>Eggerthellaceae</taxon>
        <taxon>Raoultibacter</taxon>
    </lineage>
</organism>
<dbReference type="RefSeq" id="WP_102378489.1">
    <property type="nucleotide sequence ID" value="NZ_AP025564.1"/>
</dbReference>
<protein>
    <recommendedName>
        <fullName evidence="1">Dinitrogenase iron-molybdenum cofactor biosynthesis domain-containing protein</fullName>
    </recommendedName>
</protein>
<dbReference type="InterPro" id="IPR003731">
    <property type="entry name" value="Di-Nase_FeMo-co_biosynth"/>
</dbReference>
<evidence type="ECO:0000313" key="2">
    <source>
        <dbReference type="EMBL" id="BDE95963.1"/>
    </source>
</evidence>
<gene>
    <name evidence="2" type="ORF">CE91St30_12960</name>
</gene>
<accession>A0ABM7WI45</accession>
<dbReference type="InterPro" id="IPR036105">
    <property type="entry name" value="DiNase_FeMo-co_biosyn_sf"/>
</dbReference>
<name>A0ABM7WI45_9ACTN</name>
<feature type="domain" description="Dinitrogenase iron-molybdenum cofactor biosynthesis" evidence="1">
    <location>
        <begin position="10"/>
        <end position="96"/>
    </location>
</feature>
<dbReference type="EMBL" id="AP025564">
    <property type="protein sequence ID" value="BDE95963.1"/>
    <property type="molecule type" value="Genomic_DNA"/>
</dbReference>
<dbReference type="Gene3D" id="3.30.420.130">
    <property type="entry name" value="Dinitrogenase iron-molybdenum cofactor biosynthesis domain"/>
    <property type="match status" value="1"/>
</dbReference>
<reference evidence="2 3" key="1">
    <citation type="submission" date="2022-01" db="EMBL/GenBank/DDBJ databases">
        <title>Novel bile acid biosynthetic pathways are enriched in the microbiome of centenarians.</title>
        <authorList>
            <person name="Sato Y."/>
            <person name="Atarashi K."/>
            <person name="Plichta R.D."/>
            <person name="Arai Y."/>
            <person name="Sasajima S."/>
            <person name="Kearney M.S."/>
            <person name="Suda W."/>
            <person name="Takeshita K."/>
            <person name="Sasaki T."/>
            <person name="Okamoto S."/>
            <person name="Skelly N.A."/>
            <person name="Okamura Y."/>
            <person name="Vlamakis H."/>
            <person name="Li Y."/>
            <person name="Tanoue T."/>
            <person name="Takei H."/>
            <person name="Nittono H."/>
            <person name="Narushima S."/>
            <person name="Irie J."/>
            <person name="Itoh H."/>
            <person name="Moriya K."/>
            <person name="Sugiura Y."/>
            <person name="Suematsu M."/>
            <person name="Moritoki N."/>
            <person name="Shibata S."/>
            <person name="Littman R.D."/>
            <person name="Fischbach A.M."/>
            <person name="Uwamino Y."/>
            <person name="Inoue T."/>
            <person name="Honda A."/>
            <person name="Hattori M."/>
            <person name="Murai T."/>
            <person name="Xavier J.R."/>
            <person name="Hirose N."/>
            <person name="Honda K."/>
        </authorList>
    </citation>
    <scope>NUCLEOTIDE SEQUENCE [LARGE SCALE GENOMIC DNA]</scope>
    <source>
        <strain evidence="2 3">CE91-St30</strain>
    </source>
</reference>
<dbReference type="SUPFAM" id="SSF53146">
    <property type="entry name" value="Nitrogenase accessory factor-like"/>
    <property type="match status" value="1"/>
</dbReference>
<dbReference type="Pfam" id="PF02579">
    <property type="entry name" value="Nitro_FeMo-Co"/>
    <property type="match status" value="1"/>
</dbReference>
<evidence type="ECO:0000313" key="3">
    <source>
        <dbReference type="Proteomes" id="UP001320544"/>
    </source>
</evidence>
<dbReference type="Proteomes" id="UP001320544">
    <property type="component" value="Chromosome"/>
</dbReference>
<sequence>MRIAVASEGLDVSPYFEHCISFTIYTIDCGIIAECQNMPNPRLQYGSLASLLVELEVDVVIAGCMERASAHALTEANIEVVFGVVGTARAATEAYLAKTLISSDEWCDYDEEAPDYAEA</sequence>
<dbReference type="PANTHER" id="PTHR42983:SF1">
    <property type="entry name" value="IRON-MOLYBDENUM PROTEIN"/>
    <property type="match status" value="1"/>
</dbReference>
<evidence type="ECO:0000259" key="1">
    <source>
        <dbReference type="Pfam" id="PF02579"/>
    </source>
</evidence>
<dbReference type="PANTHER" id="PTHR42983">
    <property type="entry name" value="DINITROGENASE IRON-MOLYBDENUM COFACTOR PROTEIN-RELATED"/>
    <property type="match status" value="1"/>
</dbReference>